<keyword evidence="4" id="KW-1185">Reference proteome</keyword>
<feature type="chain" id="PRO_5047085608" description="Dipeptidylpeptidase IV N-terminal domain-containing protein" evidence="2">
    <location>
        <begin position="31"/>
        <end position="153"/>
    </location>
</feature>
<name>A0ABQ2F3Y8_9DEIO</name>
<comment type="caution">
    <text evidence="3">The sequence shown here is derived from an EMBL/GenBank/DDBJ whole genome shotgun (WGS) entry which is preliminary data.</text>
</comment>
<protein>
    <recommendedName>
        <fullName evidence="5">Dipeptidylpeptidase IV N-terminal domain-containing protein</fullName>
    </recommendedName>
</protein>
<accession>A0ABQ2F3Y8</accession>
<evidence type="ECO:0000256" key="2">
    <source>
        <dbReference type="SAM" id="SignalP"/>
    </source>
</evidence>
<dbReference type="PANTHER" id="PTHR36842:SF1">
    <property type="entry name" value="PROTEIN TOLB"/>
    <property type="match status" value="1"/>
</dbReference>
<proteinExistence type="inferred from homology"/>
<dbReference type="Proteomes" id="UP000647587">
    <property type="component" value="Unassembled WGS sequence"/>
</dbReference>
<comment type="similarity">
    <text evidence="1">Belongs to the TolB family.</text>
</comment>
<dbReference type="SUPFAM" id="SSF69304">
    <property type="entry name" value="Tricorn protease N-terminal domain"/>
    <property type="match status" value="1"/>
</dbReference>
<dbReference type="RefSeq" id="WP_189011378.1">
    <property type="nucleotide sequence ID" value="NZ_BMPP01000020.1"/>
</dbReference>
<dbReference type="InterPro" id="IPR011659">
    <property type="entry name" value="WD40"/>
</dbReference>
<dbReference type="Gene3D" id="2.120.10.30">
    <property type="entry name" value="TolB, C-terminal domain"/>
    <property type="match status" value="1"/>
</dbReference>
<evidence type="ECO:0008006" key="5">
    <source>
        <dbReference type="Google" id="ProtNLM"/>
    </source>
</evidence>
<dbReference type="EMBL" id="BMPP01000020">
    <property type="protein sequence ID" value="GGK39525.1"/>
    <property type="molecule type" value="Genomic_DNA"/>
</dbReference>
<reference evidence="4" key="1">
    <citation type="journal article" date="2019" name="Int. J. Syst. Evol. Microbiol.">
        <title>The Global Catalogue of Microorganisms (GCM) 10K type strain sequencing project: providing services to taxonomists for standard genome sequencing and annotation.</title>
        <authorList>
            <consortium name="The Broad Institute Genomics Platform"/>
            <consortium name="The Broad Institute Genome Sequencing Center for Infectious Disease"/>
            <person name="Wu L."/>
            <person name="Ma J."/>
        </authorList>
    </citation>
    <scope>NUCLEOTIDE SEQUENCE [LARGE SCALE GENOMIC DNA]</scope>
    <source>
        <strain evidence="4">JCM 30331</strain>
    </source>
</reference>
<organism evidence="3 4">
    <name type="scientific">Deinococcus malanensis</name>
    <dbReference type="NCBI Taxonomy" id="1706855"/>
    <lineage>
        <taxon>Bacteria</taxon>
        <taxon>Thermotogati</taxon>
        <taxon>Deinococcota</taxon>
        <taxon>Deinococci</taxon>
        <taxon>Deinococcales</taxon>
        <taxon>Deinococcaceae</taxon>
        <taxon>Deinococcus</taxon>
    </lineage>
</organism>
<evidence type="ECO:0000313" key="4">
    <source>
        <dbReference type="Proteomes" id="UP000647587"/>
    </source>
</evidence>
<keyword evidence="2" id="KW-0732">Signal</keyword>
<gene>
    <name evidence="3" type="ORF">GCM10008955_36690</name>
</gene>
<evidence type="ECO:0000313" key="3">
    <source>
        <dbReference type="EMBL" id="GGK39525.1"/>
    </source>
</evidence>
<dbReference type="Pfam" id="PF07676">
    <property type="entry name" value="PD40"/>
    <property type="match status" value="2"/>
</dbReference>
<evidence type="ECO:0000256" key="1">
    <source>
        <dbReference type="ARBA" id="ARBA00009820"/>
    </source>
</evidence>
<sequence length="153" mass="16157">MMSPHQVAALPRPKVAFAGAMLTCALVACGQPVAQTHAPPSLTLRSQTYPGTNGKIAFVHSPGWNTLGDIHTINPDGTGRINLTNHPAGDSNPVWSPDGRHIAFESNRDTNPGIYVMNADGSEVRSLTSTLGVARNPSWSPDGSYATGLTRSR</sequence>
<feature type="signal peptide" evidence="2">
    <location>
        <begin position="1"/>
        <end position="30"/>
    </location>
</feature>
<dbReference type="InterPro" id="IPR011042">
    <property type="entry name" value="6-blade_b-propeller_TolB-like"/>
</dbReference>
<dbReference type="PANTHER" id="PTHR36842">
    <property type="entry name" value="PROTEIN TOLB HOMOLOG"/>
    <property type="match status" value="1"/>
</dbReference>